<dbReference type="Gene3D" id="2.30.29.30">
    <property type="entry name" value="Pleckstrin-homology domain (PH domain)/Phosphotyrosine-binding domain (PTB)"/>
    <property type="match status" value="1"/>
</dbReference>
<reference evidence="3" key="1">
    <citation type="submission" date="2020-06" db="EMBL/GenBank/DDBJ databases">
        <title>WGS assembly of Ceratodon purpureus strain R40.</title>
        <authorList>
            <person name="Carey S.B."/>
            <person name="Jenkins J."/>
            <person name="Shu S."/>
            <person name="Lovell J.T."/>
            <person name="Sreedasyam A."/>
            <person name="Maumus F."/>
            <person name="Tiley G.P."/>
            <person name="Fernandez-Pozo N."/>
            <person name="Barry K."/>
            <person name="Chen C."/>
            <person name="Wang M."/>
            <person name="Lipzen A."/>
            <person name="Daum C."/>
            <person name="Saski C.A."/>
            <person name="Payton A.C."/>
            <person name="Mcbreen J.C."/>
            <person name="Conrad R.E."/>
            <person name="Kollar L.M."/>
            <person name="Olsson S."/>
            <person name="Huttunen S."/>
            <person name="Landis J.B."/>
            <person name="Wickett N.J."/>
            <person name="Johnson M.G."/>
            <person name="Rensing S.A."/>
            <person name="Grimwood J."/>
            <person name="Schmutz J."/>
            <person name="Mcdaniel S.F."/>
        </authorList>
    </citation>
    <scope>NUCLEOTIDE SEQUENCE</scope>
    <source>
        <strain evidence="3">R40</strain>
    </source>
</reference>
<name>A0A8T0IVR6_CERPU</name>
<feature type="compositionally biased region" description="Pro residues" evidence="1">
    <location>
        <begin position="98"/>
        <end position="110"/>
    </location>
</feature>
<protein>
    <recommendedName>
        <fullName evidence="2">BEACH-type PH domain-containing protein</fullName>
    </recommendedName>
</protein>
<feature type="region of interest" description="Disordered" evidence="1">
    <location>
        <begin position="1"/>
        <end position="112"/>
    </location>
</feature>
<dbReference type="Proteomes" id="UP000822688">
    <property type="component" value="Chromosome 2"/>
</dbReference>
<dbReference type="EMBL" id="CM026422">
    <property type="protein sequence ID" value="KAG0586778.1"/>
    <property type="molecule type" value="Genomic_DNA"/>
</dbReference>
<dbReference type="InterPro" id="IPR011993">
    <property type="entry name" value="PH-like_dom_sf"/>
</dbReference>
<accession>A0A8T0IVR6</accession>
<dbReference type="PANTHER" id="PTHR13743:SF157">
    <property type="entry name" value="BEACH DOMAIN-CONTAINING PROTEIN C2"/>
    <property type="match status" value="1"/>
</dbReference>
<gene>
    <name evidence="3" type="ORF">KC19_2G116400</name>
</gene>
<dbReference type="InterPro" id="IPR023362">
    <property type="entry name" value="PH-BEACH_dom"/>
</dbReference>
<dbReference type="PROSITE" id="PS51783">
    <property type="entry name" value="PH_BEACH"/>
    <property type="match status" value="1"/>
</dbReference>
<keyword evidence="4" id="KW-1185">Reference proteome</keyword>
<feature type="compositionally biased region" description="Basic and acidic residues" evidence="1">
    <location>
        <begin position="70"/>
        <end position="83"/>
    </location>
</feature>
<evidence type="ECO:0000313" key="4">
    <source>
        <dbReference type="Proteomes" id="UP000822688"/>
    </source>
</evidence>
<evidence type="ECO:0000256" key="1">
    <source>
        <dbReference type="SAM" id="MobiDB-lite"/>
    </source>
</evidence>
<evidence type="ECO:0000313" key="3">
    <source>
        <dbReference type="EMBL" id="KAG0586778.1"/>
    </source>
</evidence>
<organism evidence="3 4">
    <name type="scientific">Ceratodon purpureus</name>
    <name type="common">Fire moss</name>
    <name type="synonym">Dicranum purpureum</name>
    <dbReference type="NCBI Taxonomy" id="3225"/>
    <lineage>
        <taxon>Eukaryota</taxon>
        <taxon>Viridiplantae</taxon>
        <taxon>Streptophyta</taxon>
        <taxon>Embryophyta</taxon>
        <taxon>Bryophyta</taxon>
        <taxon>Bryophytina</taxon>
        <taxon>Bryopsida</taxon>
        <taxon>Dicranidae</taxon>
        <taxon>Pseudoditrichales</taxon>
        <taxon>Ditrichaceae</taxon>
        <taxon>Ceratodon</taxon>
    </lineage>
</organism>
<dbReference type="InterPro" id="IPR050865">
    <property type="entry name" value="BEACH_Domain"/>
</dbReference>
<dbReference type="Pfam" id="PF14844">
    <property type="entry name" value="PH_BEACH"/>
    <property type="match status" value="1"/>
</dbReference>
<dbReference type="AlphaFoldDB" id="A0A8T0IVR6"/>
<dbReference type="SUPFAM" id="SSF50729">
    <property type="entry name" value="PH domain-like"/>
    <property type="match status" value="1"/>
</dbReference>
<proteinExistence type="predicted"/>
<comment type="caution">
    <text evidence="3">The sequence shown here is derived from an EMBL/GenBank/DDBJ whole genome shotgun (WGS) entry which is preliminary data.</text>
</comment>
<sequence length="245" mass="26801">MSKRLKQNYKGAEHQIPMKGYEQSQRTSSDGELPVASAMAKLITVNSTGNDTGEEASRSEDEIELAGSYSRKEESNSTTERIHSGIAQTQSSNTAPAPTSPPPSPVPAAPSTPEAKEVLILEMPGVLIQPLKLRGGMFQVTTRRISFMLDDRVQMNETGVAVLIGADGVSEVEAGGEVEGKRKQRKDGSKDRLWPLSLLKEIYTRRYALRKSALELSMADRSNCLFNFGVSHLDILWNVHASSLQ</sequence>
<feature type="domain" description="BEACH-type PH" evidence="2">
    <location>
        <begin position="114"/>
        <end position="244"/>
    </location>
</feature>
<evidence type="ECO:0000259" key="2">
    <source>
        <dbReference type="PROSITE" id="PS51783"/>
    </source>
</evidence>
<dbReference type="PANTHER" id="PTHR13743">
    <property type="entry name" value="BEIGE/BEACH-RELATED"/>
    <property type="match status" value="1"/>
</dbReference>